<dbReference type="STRING" id="655863.F0XCF3"/>
<accession>F0XCF3</accession>
<feature type="chain" id="PRO_5003260409" evidence="1">
    <location>
        <begin position="21"/>
        <end position="126"/>
    </location>
</feature>
<dbReference type="InParanoid" id="F0XCF3"/>
<organism evidence="3">
    <name type="scientific">Grosmannia clavigera (strain kw1407 / UAMH 11150)</name>
    <name type="common">Blue stain fungus</name>
    <name type="synonym">Graphiocladiella clavigera</name>
    <dbReference type="NCBI Taxonomy" id="655863"/>
    <lineage>
        <taxon>Eukaryota</taxon>
        <taxon>Fungi</taxon>
        <taxon>Dikarya</taxon>
        <taxon>Ascomycota</taxon>
        <taxon>Pezizomycotina</taxon>
        <taxon>Sordariomycetes</taxon>
        <taxon>Sordariomycetidae</taxon>
        <taxon>Ophiostomatales</taxon>
        <taxon>Ophiostomataceae</taxon>
        <taxon>Leptographium</taxon>
    </lineage>
</organism>
<evidence type="ECO:0000313" key="3">
    <source>
        <dbReference type="Proteomes" id="UP000007796"/>
    </source>
</evidence>
<name>F0XCF3_GROCL</name>
<gene>
    <name evidence="2" type="ORF">CMQ_1599</name>
</gene>
<dbReference type="EMBL" id="GL629765">
    <property type="protein sequence ID" value="EFX04671.1"/>
    <property type="molecule type" value="Genomic_DNA"/>
</dbReference>
<dbReference type="HOGENOM" id="CLU_1981810_0_0_1"/>
<dbReference type="GeneID" id="25974494"/>
<dbReference type="OrthoDB" id="4691160at2759"/>
<sequence>MYFSTVATIAALVLSKLTAGSPIPFSTAGQDTTTAPLARQAADPHEADFRTFGVSGCLDENQGVYTLEKSSDGECLPFVDPIGSLLVADDLCTLTLYSDAECTESPVVAPVGVCQNGTWQSYTLTC</sequence>
<keyword evidence="1" id="KW-0732">Signal</keyword>
<dbReference type="RefSeq" id="XP_014174153.1">
    <property type="nucleotide sequence ID" value="XM_014318678.1"/>
</dbReference>
<evidence type="ECO:0000313" key="2">
    <source>
        <dbReference type="EMBL" id="EFX04671.1"/>
    </source>
</evidence>
<protein>
    <submittedName>
        <fullName evidence="2">Uncharacterized protein</fullName>
    </submittedName>
</protein>
<proteinExistence type="predicted"/>
<reference evidence="2 3" key="1">
    <citation type="journal article" date="2011" name="Proc. Natl. Acad. Sci. U.S.A.">
        <title>Genome and transcriptome analyses of the mountain pine beetle-fungal symbiont Grosmannia clavigera, a lodgepole pine pathogen.</title>
        <authorList>
            <person name="DiGuistini S."/>
            <person name="Wang Y."/>
            <person name="Liao N.Y."/>
            <person name="Taylor G."/>
            <person name="Tanguay P."/>
            <person name="Feau N."/>
            <person name="Henrissat B."/>
            <person name="Chan S.K."/>
            <person name="Hesse-Orce U."/>
            <person name="Alamouti S.M."/>
            <person name="Tsui C.K.M."/>
            <person name="Docking R.T."/>
            <person name="Levasseur A."/>
            <person name="Haridas S."/>
            <person name="Robertson G."/>
            <person name="Birol I."/>
            <person name="Holt R.A."/>
            <person name="Marra M.A."/>
            <person name="Hamelin R.C."/>
            <person name="Hirst M."/>
            <person name="Jones S.J.M."/>
            <person name="Bohlmann J."/>
            <person name="Breuil C."/>
        </authorList>
    </citation>
    <scope>NUCLEOTIDE SEQUENCE [LARGE SCALE GENOMIC DNA]</scope>
    <source>
        <strain evidence="3">kw1407 / UAMH 11150</strain>
    </source>
</reference>
<dbReference type="Proteomes" id="UP000007796">
    <property type="component" value="Unassembled WGS sequence"/>
</dbReference>
<evidence type="ECO:0000256" key="1">
    <source>
        <dbReference type="SAM" id="SignalP"/>
    </source>
</evidence>
<keyword evidence="3" id="KW-1185">Reference proteome</keyword>
<dbReference type="AlphaFoldDB" id="F0XCF3"/>
<feature type="signal peptide" evidence="1">
    <location>
        <begin position="1"/>
        <end position="20"/>
    </location>
</feature>
<dbReference type="eggNOG" id="ENOG502T0MH">
    <property type="taxonomic scope" value="Eukaryota"/>
</dbReference>